<feature type="transmembrane region" description="Helical" evidence="1">
    <location>
        <begin position="80"/>
        <end position="102"/>
    </location>
</feature>
<dbReference type="Proteomes" id="UP001476247">
    <property type="component" value="Unassembled WGS sequence"/>
</dbReference>
<feature type="transmembrane region" description="Helical" evidence="1">
    <location>
        <begin position="122"/>
        <end position="144"/>
    </location>
</feature>
<gene>
    <name evidence="2" type="ORF">HPULCUR_009888</name>
</gene>
<comment type="caution">
    <text evidence="2">The sequence shown here is derived from an EMBL/GenBank/DDBJ whole genome shotgun (WGS) entry which is preliminary data.</text>
</comment>
<keyword evidence="3" id="KW-1185">Reference proteome</keyword>
<keyword evidence="1" id="KW-0812">Transmembrane</keyword>
<accession>A0ABP9YBR0</accession>
<name>A0ABP9YBR0_9FUNG</name>
<reference evidence="2 3" key="1">
    <citation type="submission" date="2024-04" db="EMBL/GenBank/DDBJ databases">
        <title>genome sequences of Mucor flavus KT1a and Helicostylum pulchrum KT1b strains isolation_sourced from the surface of a dry-aged beef.</title>
        <authorList>
            <person name="Toyotome T."/>
            <person name="Hosono M."/>
            <person name="Torimaru M."/>
            <person name="Fukuda K."/>
            <person name="Mikami N."/>
        </authorList>
    </citation>
    <scope>NUCLEOTIDE SEQUENCE [LARGE SCALE GENOMIC DNA]</scope>
    <source>
        <strain evidence="2 3">KT1b</strain>
    </source>
</reference>
<feature type="transmembrane region" description="Helical" evidence="1">
    <location>
        <begin position="174"/>
        <end position="196"/>
    </location>
</feature>
<keyword evidence="1" id="KW-0472">Membrane</keyword>
<evidence type="ECO:0000313" key="2">
    <source>
        <dbReference type="EMBL" id="GAA5804399.1"/>
    </source>
</evidence>
<keyword evidence="1" id="KW-1133">Transmembrane helix</keyword>
<evidence type="ECO:0000256" key="1">
    <source>
        <dbReference type="SAM" id="Phobius"/>
    </source>
</evidence>
<feature type="transmembrane region" description="Helical" evidence="1">
    <location>
        <begin position="208"/>
        <end position="231"/>
    </location>
</feature>
<dbReference type="EMBL" id="BAABUJ010000034">
    <property type="protein sequence ID" value="GAA5804399.1"/>
    <property type="molecule type" value="Genomic_DNA"/>
</dbReference>
<sequence length="321" mass="36435">MDGSFWLICDRPNHCHCDWRVTIVECVAILYDRVIRKKLPIFDYESSLGRYIRPRPIESMILFGSSKVIRNNWFRSSIKIDIMCTSLITLPFITNNICVIAASVYAERNQLSKAKLFTDLLYYFWTFYCFTLSIFISFAGARLLKILGLHLKNQSDPESSAVQKIKHGVFKVKMVMSISITSLLIFSVIKCVYGIFRKEILLNDMLNLLVAIFWTFDGTLASTFVILTLLINPKALTQLSISSTDGSDTYAATRSQLGNTSNSTPIDVNIITYQGGYPLSNLPSSNEPIKEKYYSFMGSSEFEGSAISETHLLPDTKRYNM</sequence>
<evidence type="ECO:0000313" key="3">
    <source>
        <dbReference type="Proteomes" id="UP001476247"/>
    </source>
</evidence>
<organism evidence="2 3">
    <name type="scientific">Helicostylum pulchrum</name>
    <dbReference type="NCBI Taxonomy" id="562976"/>
    <lineage>
        <taxon>Eukaryota</taxon>
        <taxon>Fungi</taxon>
        <taxon>Fungi incertae sedis</taxon>
        <taxon>Mucoromycota</taxon>
        <taxon>Mucoromycotina</taxon>
        <taxon>Mucoromycetes</taxon>
        <taxon>Mucorales</taxon>
        <taxon>Mucorineae</taxon>
        <taxon>Mucoraceae</taxon>
        <taxon>Helicostylum</taxon>
    </lineage>
</organism>
<protein>
    <submittedName>
        <fullName evidence="2">Uncharacterized protein</fullName>
    </submittedName>
</protein>
<proteinExistence type="predicted"/>